<proteinExistence type="predicted"/>
<feature type="transmembrane region" description="Helical" evidence="1">
    <location>
        <begin position="12"/>
        <end position="30"/>
    </location>
</feature>
<dbReference type="AlphaFoldDB" id="A0A2H9VTG6"/>
<sequence length="320" mass="37549">MIKQSVKFILKIILAIGFPITFLAALWLKLLRVIGMNTLDEKIFMKVGMLPIVDHYYQPLINPAKHLTQSLRKDRNLPGIDFNVNEQLELLNSFNFVDELKGFPINKADELTYYYNNGFYESGDAEYLYNMIRHFKPRKLVEIGSGYSTLMAQNAFRKNQQEDTSLSYTHICIEPYEQPWLEKTGVEVIRKRVETIEQKFFEELAAGDILFIDSTHMIRPQGDVLFEYLEVLPILKPGVVVHIHDIFLPKDYPDQWILKEHRLWNEQYLLEAFLTFNNNYKILGAVNFLSHNYNSEFSVKHPIYSQQPGREPGAFWMVRT</sequence>
<dbReference type="OrthoDB" id="9795498at2"/>
<dbReference type="GO" id="GO:0008168">
    <property type="term" value="F:methyltransferase activity"/>
    <property type="evidence" value="ECO:0007669"/>
    <property type="project" value="UniProtKB-KW"/>
</dbReference>
<keyword evidence="1" id="KW-1133">Transmembrane helix</keyword>
<keyword evidence="2" id="KW-0489">Methyltransferase</keyword>
<dbReference type="EMBL" id="PGFJ01000001">
    <property type="protein sequence ID" value="PJJ84082.1"/>
    <property type="molecule type" value="Genomic_DNA"/>
</dbReference>
<dbReference type="Gene3D" id="3.40.50.150">
    <property type="entry name" value="Vaccinia Virus protein VP39"/>
    <property type="match status" value="1"/>
</dbReference>
<evidence type="ECO:0000256" key="1">
    <source>
        <dbReference type="SAM" id="Phobius"/>
    </source>
</evidence>
<keyword evidence="2" id="KW-0808">Transferase</keyword>
<dbReference type="InterPro" id="IPR029063">
    <property type="entry name" value="SAM-dependent_MTases_sf"/>
</dbReference>
<reference evidence="2 3" key="1">
    <citation type="submission" date="2017-11" db="EMBL/GenBank/DDBJ databases">
        <title>Genomic Encyclopedia of Archaeal and Bacterial Type Strains, Phase II (KMG-II): From Individual Species to Whole Genera.</title>
        <authorList>
            <person name="Goeker M."/>
        </authorList>
    </citation>
    <scope>NUCLEOTIDE SEQUENCE [LARGE SCALE GENOMIC DNA]</scope>
    <source>
        <strain evidence="2 3">DSM 28175</strain>
    </source>
</reference>
<protein>
    <submittedName>
        <fullName evidence="2">Methyltransferase family protein</fullName>
    </submittedName>
</protein>
<keyword evidence="1" id="KW-0812">Transmembrane</keyword>
<dbReference type="Proteomes" id="UP000242687">
    <property type="component" value="Unassembled WGS sequence"/>
</dbReference>
<evidence type="ECO:0000313" key="2">
    <source>
        <dbReference type="EMBL" id="PJJ84082.1"/>
    </source>
</evidence>
<accession>A0A2H9VTG6</accession>
<keyword evidence="3" id="KW-1185">Reference proteome</keyword>
<dbReference type="RefSeq" id="WP_100340294.1">
    <property type="nucleotide sequence ID" value="NZ_PGFJ01000001.1"/>
</dbReference>
<name>A0A2H9VTG6_9SPHI</name>
<dbReference type="GO" id="GO:0032259">
    <property type="term" value="P:methylation"/>
    <property type="evidence" value="ECO:0007669"/>
    <property type="project" value="UniProtKB-KW"/>
</dbReference>
<comment type="caution">
    <text evidence="2">The sequence shown here is derived from an EMBL/GenBank/DDBJ whole genome shotgun (WGS) entry which is preliminary data.</text>
</comment>
<keyword evidence="1" id="KW-0472">Membrane</keyword>
<evidence type="ECO:0000313" key="3">
    <source>
        <dbReference type="Proteomes" id="UP000242687"/>
    </source>
</evidence>
<dbReference type="Pfam" id="PF13578">
    <property type="entry name" value="Methyltransf_24"/>
    <property type="match status" value="1"/>
</dbReference>
<organism evidence="2 3">
    <name type="scientific">Mucilaginibacter auburnensis</name>
    <dbReference type="NCBI Taxonomy" id="1457233"/>
    <lineage>
        <taxon>Bacteria</taxon>
        <taxon>Pseudomonadati</taxon>
        <taxon>Bacteroidota</taxon>
        <taxon>Sphingobacteriia</taxon>
        <taxon>Sphingobacteriales</taxon>
        <taxon>Sphingobacteriaceae</taxon>
        <taxon>Mucilaginibacter</taxon>
    </lineage>
</organism>
<dbReference type="SUPFAM" id="SSF53335">
    <property type="entry name" value="S-adenosyl-L-methionine-dependent methyltransferases"/>
    <property type="match status" value="1"/>
</dbReference>
<gene>
    <name evidence="2" type="ORF">CLV57_1086</name>
</gene>